<feature type="compositionally biased region" description="Basic and acidic residues" evidence="1">
    <location>
        <begin position="25"/>
        <end position="49"/>
    </location>
</feature>
<reference evidence="2" key="1">
    <citation type="submission" date="2022-01" db="EMBL/GenBank/DDBJ databases">
        <authorList>
            <person name="King R."/>
        </authorList>
    </citation>
    <scope>NUCLEOTIDE SEQUENCE</scope>
</reference>
<feature type="compositionally biased region" description="Polar residues" evidence="1">
    <location>
        <begin position="99"/>
        <end position="111"/>
    </location>
</feature>
<dbReference type="Proteomes" id="UP001153709">
    <property type="component" value="Chromosome 4"/>
</dbReference>
<feature type="region of interest" description="Disordered" evidence="1">
    <location>
        <begin position="1"/>
        <end position="111"/>
    </location>
</feature>
<evidence type="ECO:0000313" key="2">
    <source>
        <dbReference type="EMBL" id="CAG9833548.1"/>
    </source>
</evidence>
<dbReference type="EMBL" id="OU898279">
    <property type="protein sequence ID" value="CAG9833548.1"/>
    <property type="molecule type" value="Genomic_DNA"/>
</dbReference>
<evidence type="ECO:0000256" key="1">
    <source>
        <dbReference type="SAM" id="MobiDB-lite"/>
    </source>
</evidence>
<dbReference type="AlphaFoldDB" id="A0A9N9XCB7"/>
<feature type="compositionally biased region" description="Polar residues" evidence="1">
    <location>
        <begin position="51"/>
        <end position="76"/>
    </location>
</feature>
<accession>A0A9N9XCB7</accession>
<gene>
    <name evidence="2" type="ORF">DIABBA_LOCUS6947</name>
</gene>
<sequence>MKTCSSSSVQGVFRVKYKTPLKVKTLKEYKTSLERRKKNTDTNHSELHAKPTSQHYDNLQQADNQKQPLKDTTNTPAKIKIEDNNNQEPESTQQDHNETPNTNNAQQQGSRSLQCLETLAQKAGIHDITPDDCKFDVANTLLNLDRGHEFIKQSVDGKFFR</sequence>
<feature type="compositionally biased region" description="Polar residues" evidence="1">
    <location>
        <begin position="1"/>
        <end position="10"/>
    </location>
</feature>
<organism evidence="2 3">
    <name type="scientific">Diabrotica balteata</name>
    <name type="common">Banded cucumber beetle</name>
    <dbReference type="NCBI Taxonomy" id="107213"/>
    <lineage>
        <taxon>Eukaryota</taxon>
        <taxon>Metazoa</taxon>
        <taxon>Ecdysozoa</taxon>
        <taxon>Arthropoda</taxon>
        <taxon>Hexapoda</taxon>
        <taxon>Insecta</taxon>
        <taxon>Pterygota</taxon>
        <taxon>Neoptera</taxon>
        <taxon>Endopterygota</taxon>
        <taxon>Coleoptera</taxon>
        <taxon>Polyphaga</taxon>
        <taxon>Cucujiformia</taxon>
        <taxon>Chrysomeloidea</taxon>
        <taxon>Chrysomelidae</taxon>
        <taxon>Galerucinae</taxon>
        <taxon>Diabroticina</taxon>
        <taxon>Diabroticites</taxon>
        <taxon>Diabrotica</taxon>
    </lineage>
</organism>
<keyword evidence="3" id="KW-1185">Reference proteome</keyword>
<name>A0A9N9XCB7_DIABA</name>
<evidence type="ECO:0000313" key="3">
    <source>
        <dbReference type="Proteomes" id="UP001153709"/>
    </source>
</evidence>
<dbReference type="OrthoDB" id="2390104at2759"/>
<proteinExistence type="predicted"/>
<protein>
    <submittedName>
        <fullName evidence="2">Uncharacterized protein</fullName>
    </submittedName>
</protein>